<dbReference type="STRING" id="1912795.BK816_01140"/>
<dbReference type="EMBL" id="CP017812">
    <property type="protein sequence ID" value="AOZ72071.1"/>
    <property type="molecule type" value="Genomic_DNA"/>
</dbReference>
<keyword evidence="3" id="KW-1185">Reference proteome</keyword>
<dbReference type="Pfam" id="PF06114">
    <property type="entry name" value="Peptidase_M78"/>
    <property type="match status" value="1"/>
</dbReference>
<dbReference type="PANTHER" id="PTHR43236">
    <property type="entry name" value="ANTITOXIN HIGA1"/>
    <property type="match status" value="1"/>
</dbReference>
<gene>
    <name evidence="2" type="ORF">BK816_01140</name>
</gene>
<sequence>MVSRFSKAGLDARAQAVLRDYQPDLLLNPGALDVEHFAEFYLGASLQYEPLSPDGDILGLSCLGETEVQTWDETRTTPIIRQGLVDMIFLDETAEEGSCNGRKRFTLAHECSHLILHKPHPGEIGEPRVLVNSLSKKEIENRENGGLRGEGWWMEWQADVMAAYLLMPTPALKKALPEVARRKQGRPVVDFDGIATLCDVFEVSHQAMAKRLKHMGVSLVRDLETST</sequence>
<feature type="domain" description="IrrE N-terminal-like" evidence="1">
    <location>
        <begin position="101"/>
        <end position="213"/>
    </location>
</feature>
<dbReference type="InterPro" id="IPR052345">
    <property type="entry name" value="Rad_response_metalloprotease"/>
</dbReference>
<evidence type="ECO:0000313" key="3">
    <source>
        <dbReference type="Proteomes" id="UP000176288"/>
    </source>
</evidence>
<dbReference type="RefSeq" id="WP_071163537.1">
    <property type="nucleotide sequence ID" value="NZ_CP017812.1"/>
</dbReference>
<dbReference type="AlphaFoldDB" id="A0A1D9MIC1"/>
<dbReference type="InterPro" id="IPR010359">
    <property type="entry name" value="IrrE_HExxH"/>
</dbReference>
<accession>A0A1D9MIC1</accession>
<reference evidence="2 3" key="1">
    <citation type="submission" date="2016-10" db="EMBL/GenBank/DDBJ databases">
        <title>Actinomyces aegypiusis sp. nov., isolated from the Aegypius monachus in Qinghai Tibet Plateau China.</title>
        <authorList>
            <person name="Wang Y."/>
        </authorList>
    </citation>
    <scope>NUCLEOTIDE SEQUENCE [LARGE SCALE GENOMIC DNA]</scope>
    <source>
        <strain evidence="2 3">VUL4_3</strain>
    </source>
</reference>
<dbReference type="Gene3D" id="1.10.10.2910">
    <property type="match status" value="1"/>
</dbReference>
<protein>
    <recommendedName>
        <fullName evidence="1">IrrE N-terminal-like domain-containing protein</fullName>
    </recommendedName>
</protein>
<name>A0A1D9MIC1_9ACTO</name>
<dbReference type="Proteomes" id="UP000176288">
    <property type="component" value="Chromosome"/>
</dbReference>
<proteinExistence type="predicted"/>
<dbReference type="KEGG" id="avu:BK816_01140"/>
<dbReference type="OrthoDB" id="9794834at2"/>
<evidence type="ECO:0000313" key="2">
    <source>
        <dbReference type="EMBL" id="AOZ72071.1"/>
    </source>
</evidence>
<organism evidence="2 3">
    <name type="scientific">Boudabousia tangfeifanii</name>
    <dbReference type="NCBI Taxonomy" id="1912795"/>
    <lineage>
        <taxon>Bacteria</taxon>
        <taxon>Bacillati</taxon>
        <taxon>Actinomycetota</taxon>
        <taxon>Actinomycetes</taxon>
        <taxon>Actinomycetales</taxon>
        <taxon>Actinomycetaceae</taxon>
        <taxon>Boudabousia</taxon>
    </lineage>
</organism>
<dbReference type="PANTHER" id="PTHR43236:SF2">
    <property type="entry name" value="BLL0069 PROTEIN"/>
    <property type="match status" value="1"/>
</dbReference>
<evidence type="ECO:0000259" key="1">
    <source>
        <dbReference type="Pfam" id="PF06114"/>
    </source>
</evidence>